<keyword evidence="1" id="KW-0175">Coiled coil</keyword>
<accession>A0AAN8KBE0</accession>
<feature type="region of interest" description="Disordered" evidence="2">
    <location>
        <begin position="254"/>
        <end position="281"/>
    </location>
</feature>
<dbReference type="InterPro" id="IPR038827">
    <property type="entry name" value="CCDC152"/>
</dbReference>
<reference evidence="3 4" key="1">
    <citation type="submission" date="2024-01" db="EMBL/GenBank/DDBJ databases">
        <title>The genome of the rayed Mediterranean limpet Patella caerulea (Linnaeus, 1758).</title>
        <authorList>
            <person name="Anh-Thu Weber A."/>
            <person name="Halstead-Nussloch G."/>
        </authorList>
    </citation>
    <scope>NUCLEOTIDE SEQUENCE [LARGE SCALE GENOMIC DNA]</scope>
    <source>
        <strain evidence="3">AATW-2023a</strain>
        <tissue evidence="3">Whole specimen</tissue>
    </source>
</reference>
<comment type="caution">
    <text evidence="3">The sequence shown here is derived from an EMBL/GenBank/DDBJ whole genome shotgun (WGS) entry which is preliminary data.</text>
</comment>
<evidence type="ECO:0000256" key="1">
    <source>
        <dbReference type="SAM" id="Coils"/>
    </source>
</evidence>
<keyword evidence="4" id="KW-1185">Reference proteome</keyword>
<gene>
    <name evidence="3" type="ORF">SNE40_005145</name>
</gene>
<evidence type="ECO:0000313" key="3">
    <source>
        <dbReference type="EMBL" id="KAK6189105.1"/>
    </source>
</evidence>
<feature type="coiled-coil region" evidence="1">
    <location>
        <begin position="163"/>
        <end position="197"/>
    </location>
</feature>
<feature type="coiled-coil region" evidence="1">
    <location>
        <begin position="91"/>
        <end position="132"/>
    </location>
</feature>
<protein>
    <submittedName>
        <fullName evidence="3">Uncharacterized protein</fullName>
    </submittedName>
</protein>
<dbReference type="AlphaFoldDB" id="A0AAN8KBE0"/>
<dbReference type="EMBL" id="JAZGQO010000003">
    <property type="protein sequence ID" value="KAK6189105.1"/>
    <property type="molecule type" value="Genomic_DNA"/>
</dbReference>
<name>A0AAN8KBE0_PATCE</name>
<evidence type="ECO:0000313" key="4">
    <source>
        <dbReference type="Proteomes" id="UP001347796"/>
    </source>
</evidence>
<organism evidence="3 4">
    <name type="scientific">Patella caerulea</name>
    <name type="common">Rayed Mediterranean limpet</name>
    <dbReference type="NCBI Taxonomy" id="87958"/>
    <lineage>
        <taxon>Eukaryota</taxon>
        <taxon>Metazoa</taxon>
        <taxon>Spiralia</taxon>
        <taxon>Lophotrochozoa</taxon>
        <taxon>Mollusca</taxon>
        <taxon>Gastropoda</taxon>
        <taxon>Patellogastropoda</taxon>
        <taxon>Patelloidea</taxon>
        <taxon>Patellidae</taxon>
        <taxon>Patella</taxon>
    </lineage>
</organism>
<dbReference type="PANTHER" id="PTHR35253:SF1">
    <property type="entry name" value="COILED-COIL DOMAIN-CONTAINING PROTEIN 152"/>
    <property type="match status" value="1"/>
</dbReference>
<feature type="compositionally biased region" description="Polar residues" evidence="2">
    <location>
        <begin position="256"/>
        <end position="265"/>
    </location>
</feature>
<sequence length="281" mass="33034">MDTDFKQEGTAKENGVKTDIGLSKVVAKCENPDLLIETIDSWNNEHQKLVNAFKTLQGKMEVMTHEKEKKDQSNSSLINETEDFLESVKNSQPLLQRINNLDEENERLKENVSKLQYQVENLKKEKSEFEEETHKGIMKQEKIHQDEVKYLKDLFNLEAHQNEMSTKEKINKYEKEIQDLQQKNNQLQASKEAELTHLSMEYENQLAKIHRQKLQNQQNQSNSGNQEIFRKKLQHMKEEYEGEIRRLKQALDLENSEQTSCNPSPRTCDRLSLTAGTKRRR</sequence>
<proteinExistence type="predicted"/>
<dbReference type="PANTHER" id="PTHR35253">
    <property type="entry name" value="COILED-COIL DOMAIN-CONTAINING PROTEIN 152"/>
    <property type="match status" value="1"/>
</dbReference>
<evidence type="ECO:0000256" key="2">
    <source>
        <dbReference type="SAM" id="MobiDB-lite"/>
    </source>
</evidence>
<dbReference type="Proteomes" id="UP001347796">
    <property type="component" value="Unassembled WGS sequence"/>
</dbReference>